<proteinExistence type="predicted"/>
<dbReference type="GO" id="GO:0006355">
    <property type="term" value="P:regulation of DNA-templated transcription"/>
    <property type="evidence" value="ECO:0007669"/>
    <property type="project" value="TreeGrafter"/>
</dbReference>
<comment type="caution">
    <text evidence="3">The sequence shown here is derived from an EMBL/GenBank/DDBJ whole genome shotgun (WGS) entry which is preliminary data.</text>
</comment>
<dbReference type="EMBL" id="JAYMYQ010000008">
    <property type="protein sequence ID" value="KAK7315240.1"/>
    <property type="molecule type" value="Genomic_DNA"/>
</dbReference>
<evidence type="ECO:0000313" key="4">
    <source>
        <dbReference type="Proteomes" id="UP001367508"/>
    </source>
</evidence>
<reference evidence="3 4" key="1">
    <citation type="submission" date="2024-01" db="EMBL/GenBank/DDBJ databases">
        <title>The genomes of 5 underutilized Papilionoideae crops provide insights into root nodulation and disease resistanc.</title>
        <authorList>
            <person name="Jiang F."/>
        </authorList>
    </citation>
    <scope>NUCLEOTIDE SEQUENCE [LARGE SCALE GENOMIC DNA]</scope>
    <source>
        <strain evidence="3">LVBAO_FW01</strain>
        <tissue evidence="3">Leaves</tissue>
    </source>
</reference>
<accession>A0AAN9KD20</accession>
<dbReference type="PANTHER" id="PTHR10738:SF0">
    <property type="entry name" value="PROTEIN ARGININE N-METHYLTRANSFERASE 5"/>
    <property type="match status" value="1"/>
</dbReference>
<evidence type="ECO:0000313" key="3">
    <source>
        <dbReference type="EMBL" id="KAK7315240.1"/>
    </source>
</evidence>
<feature type="domain" description="PRMT5 TIM barrel" evidence="2">
    <location>
        <begin position="7"/>
        <end position="78"/>
    </location>
</feature>
<protein>
    <recommendedName>
        <fullName evidence="2">PRMT5 TIM barrel domain-containing protein</fullName>
    </recommendedName>
</protein>
<gene>
    <name evidence="3" type="ORF">VNO77_33777</name>
</gene>
<evidence type="ECO:0000256" key="1">
    <source>
        <dbReference type="ARBA" id="ARBA00022691"/>
    </source>
</evidence>
<dbReference type="InterPro" id="IPR035247">
    <property type="entry name" value="PRMT5_TIM"/>
</dbReference>
<dbReference type="PANTHER" id="PTHR10738">
    <property type="entry name" value="PROTEIN ARGININE N-METHYLTRANSFERASE 5"/>
    <property type="match status" value="1"/>
</dbReference>
<dbReference type="Proteomes" id="UP001367508">
    <property type="component" value="Unassembled WGS sequence"/>
</dbReference>
<organism evidence="3 4">
    <name type="scientific">Canavalia gladiata</name>
    <name type="common">Sword bean</name>
    <name type="synonym">Dolichos gladiatus</name>
    <dbReference type="NCBI Taxonomy" id="3824"/>
    <lineage>
        <taxon>Eukaryota</taxon>
        <taxon>Viridiplantae</taxon>
        <taxon>Streptophyta</taxon>
        <taxon>Embryophyta</taxon>
        <taxon>Tracheophyta</taxon>
        <taxon>Spermatophyta</taxon>
        <taxon>Magnoliopsida</taxon>
        <taxon>eudicotyledons</taxon>
        <taxon>Gunneridae</taxon>
        <taxon>Pentapetalae</taxon>
        <taxon>rosids</taxon>
        <taxon>fabids</taxon>
        <taxon>Fabales</taxon>
        <taxon>Fabaceae</taxon>
        <taxon>Papilionoideae</taxon>
        <taxon>50 kb inversion clade</taxon>
        <taxon>NPAAA clade</taxon>
        <taxon>indigoferoid/millettioid clade</taxon>
        <taxon>Phaseoleae</taxon>
        <taxon>Canavalia</taxon>
    </lineage>
</organism>
<sequence length="116" mass="13230">MDAKSVTLVDSWETWNSFRLLCEHHSQLSVALDILSTLPSTISLGRWFGESVRAAIIHTDFLLTNSHGFPCLSERHQRRATKTEGHRSLLTPPCKINMGRLPNTNKDKKERSCMHM</sequence>
<dbReference type="Gene3D" id="3.20.20.150">
    <property type="entry name" value="Divalent-metal-dependent TIM barrel enzymes"/>
    <property type="match status" value="1"/>
</dbReference>
<evidence type="ECO:0000259" key="2">
    <source>
        <dbReference type="Pfam" id="PF17285"/>
    </source>
</evidence>
<dbReference type="AlphaFoldDB" id="A0AAN9KD20"/>
<keyword evidence="1" id="KW-0949">S-adenosyl-L-methionine</keyword>
<dbReference type="GO" id="GO:0005829">
    <property type="term" value="C:cytosol"/>
    <property type="evidence" value="ECO:0007669"/>
    <property type="project" value="TreeGrafter"/>
</dbReference>
<dbReference type="GO" id="GO:0005634">
    <property type="term" value="C:nucleus"/>
    <property type="evidence" value="ECO:0007669"/>
    <property type="project" value="TreeGrafter"/>
</dbReference>
<dbReference type="InterPro" id="IPR025799">
    <property type="entry name" value="Arg_MeTrfase"/>
</dbReference>
<keyword evidence="4" id="KW-1185">Reference proteome</keyword>
<dbReference type="GO" id="GO:0016274">
    <property type="term" value="F:protein-arginine N-methyltransferase activity"/>
    <property type="evidence" value="ECO:0007669"/>
    <property type="project" value="InterPro"/>
</dbReference>
<dbReference type="Pfam" id="PF17285">
    <property type="entry name" value="PRMT5_TIM"/>
    <property type="match status" value="1"/>
</dbReference>
<name>A0AAN9KD20_CANGL</name>